<name>A0ACC0XHA3_9ROSI</name>
<protein>
    <submittedName>
        <fullName evidence="1">Uncharacterized protein</fullName>
    </submittedName>
</protein>
<keyword evidence="2" id="KW-1185">Reference proteome</keyword>
<comment type="caution">
    <text evidence="1">The sequence shown here is derived from an EMBL/GenBank/DDBJ whole genome shotgun (WGS) entry which is preliminary data.</text>
</comment>
<reference evidence="2" key="1">
    <citation type="journal article" date="2023" name="G3 (Bethesda)">
        <title>Genome assembly and association tests identify interacting loci associated with vigor, precocity, and sex in interspecific pistachio rootstocks.</title>
        <authorList>
            <person name="Palmer W."/>
            <person name="Jacygrad E."/>
            <person name="Sagayaradj S."/>
            <person name="Cavanaugh K."/>
            <person name="Han R."/>
            <person name="Bertier L."/>
            <person name="Beede B."/>
            <person name="Kafkas S."/>
            <person name="Golino D."/>
            <person name="Preece J."/>
            <person name="Michelmore R."/>
        </authorList>
    </citation>
    <scope>NUCLEOTIDE SEQUENCE [LARGE SCALE GENOMIC DNA]</scope>
</reference>
<evidence type="ECO:0000313" key="1">
    <source>
        <dbReference type="EMBL" id="KAJ0016875.1"/>
    </source>
</evidence>
<dbReference type="EMBL" id="CM047747">
    <property type="protein sequence ID" value="KAJ0016875.1"/>
    <property type="molecule type" value="Genomic_DNA"/>
</dbReference>
<accession>A0ACC0XHA3</accession>
<organism evidence="1 2">
    <name type="scientific">Pistacia integerrima</name>
    <dbReference type="NCBI Taxonomy" id="434235"/>
    <lineage>
        <taxon>Eukaryota</taxon>
        <taxon>Viridiplantae</taxon>
        <taxon>Streptophyta</taxon>
        <taxon>Embryophyta</taxon>
        <taxon>Tracheophyta</taxon>
        <taxon>Spermatophyta</taxon>
        <taxon>Magnoliopsida</taxon>
        <taxon>eudicotyledons</taxon>
        <taxon>Gunneridae</taxon>
        <taxon>Pentapetalae</taxon>
        <taxon>rosids</taxon>
        <taxon>malvids</taxon>
        <taxon>Sapindales</taxon>
        <taxon>Anacardiaceae</taxon>
        <taxon>Pistacia</taxon>
    </lineage>
</organism>
<gene>
    <name evidence="1" type="ORF">Pint_09984</name>
</gene>
<sequence>MQSHSSSQNLQNLRHFQSRKRFCFPRFDLVPRRRHSYIFYGVKLNGSNIRKYGCRLRHSVVQVKAFDEDFGFSSLDNWSDNEGTAGYMFSSSDGEDSDGEIVLNPVSDIDLPTKSASSDEALRVTSYRLAMMGRIRKRYRQMGFLTVALIVATNKPSRFLASFCQGWIKLGLFNNLGLITFLTVLLLFVDWWGWKIVRLPLAPLYMTRPFFISAALVACAGYICVPLLKSLKIRQVIRKEGPPKHARKKRTATMGGLFFVPIGVAVAKATAGYSSIEVKFIKGVRPLTMKMLVPLPAPLGLLFLGKFYLLLTSFTFVSMGNGINLTDGLDGLAAGTAALAFIGMSVAVLPICPELSIFGASMAGACVGFLLHNRYRASVFMGDTGSLALGGALAAMAACTGMFLPLFVSSGIFVVEALSVIMQVLYFKTTKCLLGAGRRLFRMAPFHHHLELCGLKEPIIVAGAYVMSSVLALFAGYPPQTSLSSVGFSHLVTHSVFERTVAFSANLFAAMSKKKTREPKEDNVTLGPAVRDGEHVFGVAHIFASFNDTFIHVTDLSGRETLVRITGGMKVKADRDESSPYAAMLAAQDVSSRCKELGITALHIKLRATGGNKTKTPGPGAQSALRALARSGMKIGRIEDVTPIPTDSTRRKGGRRGRRL</sequence>
<proteinExistence type="predicted"/>
<dbReference type="Proteomes" id="UP001163603">
    <property type="component" value="Chromosome 12"/>
</dbReference>
<evidence type="ECO:0000313" key="2">
    <source>
        <dbReference type="Proteomes" id="UP001163603"/>
    </source>
</evidence>